<organism evidence="1 2">
    <name type="scientific">Stylonychia lemnae</name>
    <name type="common">Ciliate</name>
    <dbReference type="NCBI Taxonomy" id="5949"/>
    <lineage>
        <taxon>Eukaryota</taxon>
        <taxon>Sar</taxon>
        <taxon>Alveolata</taxon>
        <taxon>Ciliophora</taxon>
        <taxon>Intramacronucleata</taxon>
        <taxon>Spirotrichea</taxon>
        <taxon>Stichotrichia</taxon>
        <taxon>Sporadotrichida</taxon>
        <taxon>Oxytrichidae</taxon>
        <taxon>Stylonychinae</taxon>
        <taxon>Stylonychia</taxon>
    </lineage>
</organism>
<name>A0A078B4C3_STYLE</name>
<dbReference type="Gene3D" id="3.75.10.10">
    <property type="entry name" value="L-arginine/glycine Amidinotransferase, Chain A"/>
    <property type="match status" value="1"/>
</dbReference>
<dbReference type="InParanoid" id="A0A078B4C3"/>
<dbReference type="PANTHER" id="PTHR43224">
    <property type="entry name" value="AMIDINOTRANSFERASE"/>
    <property type="match status" value="1"/>
</dbReference>
<dbReference type="Pfam" id="PF19420">
    <property type="entry name" value="DDAH_eukar"/>
    <property type="match status" value="1"/>
</dbReference>
<gene>
    <name evidence="1" type="primary">Contig16615.g17696</name>
    <name evidence="1" type="ORF">STYLEM_18235</name>
</gene>
<accession>A0A078B4C3</accession>
<dbReference type="OrthoDB" id="14321at2759"/>
<dbReference type="GO" id="GO:0016740">
    <property type="term" value="F:transferase activity"/>
    <property type="evidence" value="ECO:0007669"/>
    <property type="project" value="UniProtKB-KW"/>
</dbReference>
<evidence type="ECO:0000313" key="1">
    <source>
        <dbReference type="EMBL" id="CDW89106.1"/>
    </source>
</evidence>
<dbReference type="EMBL" id="CCKQ01017234">
    <property type="protein sequence ID" value="CDW89106.1"/>
    <property type="molecule type" value="Genomic_DNA"/>
</dbReference>
<dbReference type="InterPro" id="IPR014541">
    <property type="entry name" value="Amdntrnsf_FN0238"/>
</dbReference>
<dbReference type="AlphaFoldDB" id="A0A078B4C3"/>
<dbReference type="SUPFAM" id="SSF55909">
    <property type="entry name" value="Pentein"/>
    <property type="match status" value="1"/>
</dbReference>
<dbReference type="PIRSF" id="PIRSF028188">
    <property type="entry name" value="Amdntrnsf_FN0238"/>
    <property type="match status" value="1"/>
</dbReference>
<reference evidence="1 2" key="1">
    <citation type="submission" date="2014-06" db="EMBL/GenBank/DDBJ databases">
        <authorList>
            <person name="Swart Estienne"/>
        </authorList>
    </citation>
    <scope>NUCLEOTIDE SEQUENCE [LARGE SCALE GENOMIC DNA]</scope>
    <source>
        <strain evidence="1 2">130c</strain>
    </source>
</reference>
<keyword evidence="1" id="KW-0808">Transferase</keyword>
<dbReference type="Proteomes" id="UP000039865">
    <property type="component" value="Unassembled WGS sequence"/>
</dbReference>
<dbReference type="OMA" id="HCTRLPC"/>
<protein>
    <submittedName>
        <fullName evidence="1">Amidinotransferase</fullName>
    </submittedName>
</protein>
<proteinExistence type="predicted"/>
<keyword evidence="2" id="KW-1185">Reference proteome</keyword>
<evidence type="ECO:0000313" key="2">
    <source>
        <dbReference type="Proteomes" id="UP000039865"/>
    </source>
</evidence>
<dbReference type="PANTHER" id="PTHR43224:SF1">
    <property type="entry name" value="AMIDINOTRANSFERASE"/>
    <property type="match status" value="1"/>
</dbReference>
<sequence>MYKLLALKTQSLFTPRILPISGQFRCFSNKFASRVLMVEPTHFYQNVETAEDNKMMTETKLDQQYLTKKAIEEFQRFREVIEKNDIETLVYKQLIPELPDSMFVNNWVSTHKSEDIKDGLFVLYPMKAASRESEKNPKIIRDLIPQYKNFIDLIRNIPEQALEGTGSLIFDNENRKIYVKLSARADADLLQDFLSQFNRIAKNPYRTIVWHQDDPTKDTVNHTNVIMSILRNHVVLCSEAIADKKEREKVLKEVTEGYLNKKSRKLLNITQDEMKNHCGNIIMLRNKKGDDIVVMSDRAKQSLNPESLREIETNYKVVSADLHTIEKIGGGSARSMLAELF</sequence>